<dbReference type="Proteomes" id="UP000437736">
    <property type="component" value="Unassembled WGS sequence"/>
</dbReference>
<dbReference type="EMBL" id="WJHE01000531">
    <property type="protein sequence ID" value="MST33233.1"/>
    <property type="molecule type" value="Genomic_DNA"/>
</dbReference>
<dbReference type="CDD" id="cd00685">
    <property type="entry name" value="Trans_IPPS_HT"/>
    <property type="match status" value="1"/>
</dbReference>
<comment type="similarity">
    <text evidence="1">Belongs to the FPP/GGPP synthase family.</text>
</comment>
<keyword evidence="3" id="KW-1185">Reference proteome</keyword>
<evidence type="ECO:0000256" key="1">
    <source>
        <dbReference type="RuleBase" id="RU004466"/>
    </source>
</evidence>
<dbReference type="PANTHER" id="PTHR12001">
    <property type="entry name" value="GERANYLGERANYL PYROPHOSPHATE SYNTHASE"/>
    <property type="match status" value="1"/>
</dbReference>
<dbReference type="PANTHER" id="PTHR12001:SF71">
    <property type="entry name" value="(2E,6E)-FARNESYL DIPHOSPHATE SYNTHASE"/>
    <property type="match status" value="1"/>
</dbReference>
<dbReference type="Gene3D" id="1.10.600.10">
    <property type="entry name" value="Farnesyl Diphosphate Synthase"/>
    <property type="match status" value="1"/>
</dbReference>
<evidence type="ECO:0000313" key="3">
    <source>
        <dbReference type="Proteomes" id="UP000437736"/>
    </source>
</evidence>
<dbReference type="Pfam" id="PF00348">
    <property type="entry name" value="polyprenyl_synt"/>
    <property type="match status" value="1"/>
</dbReference>
<organism evidence="2 3">
    <name type="scientific">Acidiferrimicrobium australe</name>
    <dbReference type="NCBI Taxonomy" id="2664430"/>
    <lineage>
        <taxon>Bacteria</taxon>
        <taxon>Bacillati</taxon>
        <taxon>Actinomycetota</taxon>
        <taxon>Acidimicrobiia</taxon>
        <taxon>Acidimicrobiales</taxon>
        <taxon>Acidimicrobiaceae</taxon>
        <taxon>Acidiferrimicrobium</taxon>
    </lineage>
</organism>
<dbReference type="InterPro" id="IPR008949">
    <property type="entry name" value="Isoprenoid_synthase_dom_sf"/>
</dbReference>
<feature type="non-terminal residue" evidence="2">
    <location>
        <position position="1"/>
    </location>
</feature>
<keyword evidence="1" id="KW-0808">Transferase</keyword>
<dbReference type="InterPro" id="IPR000092">
    <property type="entry name" value="Polyprenyl_synt"/>
</dbReference>
<protein>
    <submittedName>
        <fullName evidence="2">Polyprenyl synthetase family protein</fullName>
    </submittedName>
</protein>
<accession>A0ABW9QXV5</accession>
<comment type="caution">
    <text evidence="2">The sequence shown here is derived from an EMBL/GenBank/DDBJ whole genome shotgun (WGS) entry which is preliminary data.</text>
</comment>
<name>A0ABW9QXV5_9ACTN</name>
<evidence type="ECO:0000313" key="2">
    <source>
        <dbReference type="EMBL" id="MST33233.1"/>
    </source>
</evidence>
<gene>
    <name evidence="2" type="ORF">GHK86_10935</name>
</gene>
<sequence>YHLGWTDRDGRPAGAPGGKGIRPTLALLSAEAAWAEASVGIPGGVAVELVHNFSLIHDDIIDGDHERHHRPTVWSVYGIGPAIIAGDALETLAHQVLLEASATTGPGASAALAEATAAMIAGQADDIAFEKRRDVSVDECMAMSAAKTGALLGCASSIGAVLAGAPPATVGALRDYGRHLGLAFQAIDDLLGIWGDPARTGKPAGNDLRQRKKSMPVVSALAAGGEEAEELRDLLLGPAGAEDPLPPLEGGEVERAAYLVDACGGREWTTVRAKAHLDAALGALERVRISAVPHRQLADLAVYVVERES</sequence>
<dbReference type="SUPFAM" id="SSF48576">
    <property type="entry name" value="Terpenoid synthases"/>
    <property type="match status" value="1"/>
</dbReference>
<dbReference type="SFLD" id="SFLDS00005">
    <property type="entry name" value="Isoprenoid_Synthase_Type_I"/>
    <property type="match status" value="1"/>
</dbReference>
<dbReference type="SFLD" id="SFLDG01017">
    <property type="entry name" value="Polyprenyl_Transferase_Like"/>
    <property type="match status" value="1"/>
</dbReference>
<reference evidence="2 3" key="1">
    <citation type="submission" date="2019-11" db="EMBL/GenBank/DDBJ databases">
        <title>Acidiferrimicrobium australis gen. nov., sp. nov., an acidophilic and obligately heterotrophic, member of the Actinobacteria that catalyses dissimilatory oxido- reduction of iron isolated from metal-rich acidic water in Chile.</title>
        <authorList>
            <person name="Gonzalez D."/>
            <person name="Huber K."/>
            <person name="Hedrich S."/>
            <person name="Rojas-Villalobos C."/>
            <person name="Quatrini R."/>
            <person name="Dinamarca M.A."/>
            <person name="Schwarz A."/>
            <person name="Canales C."/>
            <person name="Nancucheo I."/>
        </authorList>
    </citation>
    <scope>NUCLEOTIDE SEQUENCE [LARGE SCALE GENOMIC DNA]</scope>
    <source>
        <strain evidence="2 3">USS-CCA1</strain>
    </source>
</reference>
<proteinExistence type="inferred from homology"/>